<evidence type="ECO:0000259" key="2">
    <source>
        <dbReference type="Pfam" id="PF01757"/>
    </source>
</evidence>
<reference evidence="3" key="1">
    <citation type="submission" date="2020-08" db="EMBL/GenBank/DDBJ databases">
        <title>Genome public.</title>
        <authorList>
            <person name="Liu C."/>
            <person name="Sun Q."/>
        </authorList>
    </citation>
    <scope>NUCLEOTIDE SEQUENCE</scope>
    <source>
        <strain evidence="3">BX1005</strain>
    </source>
</reference>
<dbReference type="GO" id="GO:0016747">
    <property type="term" value="F:acyltransferase activity, transferring groups other than amino-acyl groups"/>
    <property type="evidence" value="ECO:0007669"/>
    <property type="project" value="InterPro"/>
</dbReference>
<feature type="transmembrane region" description="Helical" evidence="1">
    <location>
        <begin position="15"/>
        <end position="33"/>
    </location>
</feature>
<keyword evidence="4" id="KW-1185">Reference proteome</keyword>
<keyword evidence="1" id="KW-1133">Transmembrane helix</keyword>
<evidence type="ECO:0000313" key="3">
    <source>
        <dbReference type="EMBL" id="MBC5715239.1"/>
    </source>
</evidence>
<feature type="transmembrane region" description="Helical" evidence="1">
    <location>
        <begin position="71"/>
        <end position="92"/>
    </location>
</feature>
<feature type="transmembrane region" description="Helical" evidence="1">
    <location>
        <begin position="310"/>
        <end position="330"/>
    </location>
</feature>
<keyword evidence="1" id="KW-0472">Membrane</keyword>
<dbReference type="RefSeq" id="WP_186867651.1">
    <property type="nucleotide sequence ID" value="NZ_JACOPH010000016.1"/>
</dbReference>
<protein>
    <submittedName>
        <fullName evidence="3">Acyltransferase family protein</fullName>
    </submittedName>
</protein>
<sequence length="343" mass="40151">MIDKQNIERKKEFDYARGIAICLVVLGHMTTYPRIARQFIYSFHMPLFFILSGITFSLSQENNTSIFLKKRINSIIIPAYFFELVMYIWQIVKNCFEHTYSRISLIRRFFGIVLQIGYSDYTGSLWFLFTLFLALMIAHFILVKQKRNFQIVFAFICLVSSYLFCNYYNDVYLVWHFEVVPLAVFYICFGYWISKILKKKLSRLTLFNSTLVFLGLGFVMFFSFDINFAFDSHSFGNVFTDVATAILFSAAIICFSMFLSQGNKTYKILEFIGKNSMSIYGIQAIMVGILNTIIWHLFDEKVLYSGRGYLISLVSFVISMIADCLFCHIYNKYIKKHLPLIKS</sequence>
<dbReference type="InterPro" id="IPR052734">
    <property type="entry name" value="Nod_factor_acetyltransferase"/>
</dbReference>
<organism evidence="3 4">
    <name type="scientific">Roseburia zhanii</name>
    <dbReference type="NCBI Taxonomy" id="2763064"/>
    <lineage>
        <taxon>Bacteria</taxon>
        <taxon>Bacillati</taxon>
        <taxon>Bacillota</taxon>
        <taxon>Clostridia</taxon>
        <taxon>Lachnospirales</taxon>
        <taxon>Lachnospiraceae</taxon>
        <taxon>Roseburia</taxon>
    </lineage>
</organism>
<dbReference type="Proteomes" id="UP000606720">
    <property type="component" value="Unassembled WGS sequence"/>
</dbReference>
<keyword evidence="1" id="KW-0812">Transmembrane</keyword>
<feature type="transmembrane region" description="Helical" evidence="1">
    <location>
        <begin position="39"/>
        <end position="59"/>
    </location>
</feature>
<evidence type="ECO:0000256" key="1">
    <source>
        <dbReference type="SAM" id="Phobius"/>
    </source>
</evidence>
<dbReference type="Pfam" id="PF01757">
    <property type="entry name" value="Acyl_transf_3"/>
    <property type="match status" value="1"/>
</dbReference>
<evidence type="ECO:0000313" key="4">
    <source>
        <dbReference type="Proteomes" id="UP000606720"/>
    </source>
</evidence>
<feature type="transmembrane region" description="Helical" evidence="1">
    <location>
        <begin position="149"/>
        <end position="169"/>
    </location>
</feature>
<dbReference type="AlphaFoldDB" id="A0A923RWG3"/>
<dbReference type="InterPro" id="IPR002656">
    <property type="entry name" value="Acyl_transf_3_dom"/>
</dbReference>
<feature type="transmembrane region" description="Helical" evidence="1">
    <location>
        <begin position="206"/>
        <end position="230"/>
    </location>
</feature>
<feature type="transmembrane region" description="Helical" evidence="1">
    <location>
        <begin position="175"/>
        <end position="194"/>
    </location>
</feature>
<dbReference type="PANTHER" id="PTHR37312">
    <property type="entry name" value="MEMBRANE-BOUND ACYLTRANSFERASE YKRP-RELATED"/>
    <property type="match status" value="1"/>
</dbReference>
<proteinExistence type="predicted"/>
<keyword evidence="3" id="KW-0808">Transferase</keyword>
<comment type="caution">
    <text evidence="3">The sequence shown here is derived from an EMBL/GenBank/DDBJ whole genome shotgun (WGS) entry which is preliminary data.</text>
</comment>
<feature type="transmembrane region" description="Helical" evidence="1">
    <location>
        <begin position="124"/>
        <end position="142"/>
    </location>
</feature>
<accession>A0A923RWG3</accession>
<keyword evidence="3" id="KW-0012">Acyltransferase</keyword>
<gene>
    <name evidence="3" type="ORF">H8S17_13690</name>
</gene>
<name>A0A923RWG3_9FIRM</name>
<dbReference type="EMBL" id="JACOPH010000016">
    <property type="protein sequence ID" value="MBC5715239.1"/>
    <property type="molecule type" value="Genomic_DNA"/>
</dbReference>
<feature type="transmembrane region" description="Helical" evidence="1">
    <location>
        <begin position="242"/>
        <end position="259"/>
    </location>
</feature>
<feature type="transmembrane region" description="Helical" evidence="1">
    <location>
        <begin position="279"/>
        <end position="298"/>
    </location>
</feature>
<feature type="domain" description="Acyltransferase 3" evidence="2">
    <location>
        <begin position="12"/>
        <end position="321"/>
    </location>
</feature>
<dbReference type="PANTHER" id="PTHR37312:SF1">
    <property type="entry name" value="MEMBRANE-BOUND ACYLTRANSFERASE YKRP-RELATED"/>
    <property type="match status" value="1"/>
</dbReference>